<dbReference type="Proteomes" id="UP000001219">
    <property type="component" value="Chromosome"/>
</dbReference>
<dbReference type="eggNOG" id="ENOG5030IU0">
    <property type="taxonomic scope" value="Bacteria"/>
</dbReference>
<accession>D0LBG2</accession>
<dbReference type="HOGENOM" id="CLU_1072674_0_0_11"/>
<organism evidence="3 4">
    <name type="scientific">Gordonia bronchialis (strain ATCC 25592 / DSM 43247 / BCRC 13721 / JCM 3198 / KCTC 3076 / NBRC 16047 / NCTC 10667)</name>
    <name type="common">Rhodococcus bronchialis</name>
    <dbReference type="NCBI Taxonomy" id="526226"/>
    <lineage>
        <taxon>Bacteria</taxon>
        <taxon>Bacillati</taxon>
        <taxon>Actinomycetota</taxon>
        <taxon>Actinomycetes</taxon>
        <taxon>Mycobacteriales</taxon>
        <taxon>Gordoniaceae</taxon>
        <taxon>Gordonia</taxon>
    </lineage>
</organism>
<feature type="region of interest" description="Disordered" evidence="1">
    <location>
        <begin position="27"/>
        <end position="55"/>
    </location>
</feature>
<evidence type="ECO:0008006" key="5">
    <source>
        <dbReference type="Google" id="ProtNLM"/>
    </source>
</evidence>
<keyword evidence="4" id="KW-1185">Reference proteome</keyword>
<dbReference type="STRING" id="526226.Gbro_2127"/>
<dbReference type="EMBL" id="CP001802">
    <property type="protein sequence ID" value="ACY21376.1"/>
    <property type="molecule type" value="Genomic_DNA"/>
</dbReference>
<dbReference type="PROSITE" id="PS51257">
    <property type="entry name" value="PROKAR_LIPOPROTEIN"/>
    <property type="match status" value="1"/>
</dbReference>
<feature type="compositionally biased region" description="Basic and acidic residues" evidence="1">
    <location>
        <begin position="104"/>
        <end position="124"/>
    </location>
</feature>
<reference evidence="3 4" key="2">
    <citation type="journal article" date="2010" name="Stand. Genomic Sci.">
        <title>Complete genome sequence of Gordonia bronchialis type strain (3410).</title>
        <authorList>
            <person name="Ivanova N."/>
            <person name="Sikorski J."/>
            <person name="Jando M."/>
            <person name="Lapidus A."/>
            <person name="Nolan M."/>
            <person name="Lucas S."/>
            <person name="Del Rio T.G."/>
            <person name="Tice H."/>
            <person name="Copeland A."/>
            <person name="Cheng J.F."/>
            <person name="Chen F."/>
            <person name="Bruce D."/>
            <person name="Goodwin L."/>
            <person name="Pitluck S."/>
            <person name="Mavromatis K."/>
            <person name="Ovchinnikova G."/>
            <person name="Pati A."/>
            <person name="Chen A."/>
            <person name="Palaniappan K."/>
            <person name="Land M."/>
            <person name="Hauser L."/>
            <person name="Chang Y.J."/>
            <person name="Jeffries C.D."/>
            <person name="Chain P."/>
            <person name="Saunders E."/>
            <person name="Han C."/>
            <person name="Detter J.C."/>
            <person name="Brettin T."/>
            <person name="Rohde M."/>
            <person name="Goker M."/>
            <person name="Bristow J."/>
            <person name="Eisen J.A."/>
            <person name="Markowitz V."/>
            <person name="Hugenholtz P."/>
            <person name="Klenk H.P."/>
            <person name="Kyrpides N.C."/>
        </authorList>
    </citation>
    <scope>NUCLEOTIDE SEQUENCE [LARGE SCALE GENOMIC DNA]</scope>
    <source>
        <strain evidence="4">ATCC 25592 / DSM 43247 / BCRC 13721 / JCM 3198 / KCTC 3076 / NBRC 16047 / NCTC 10667</strain>
    </source>
</reference>
<dbReference type="KEGG" id="gbr:Gbro_2127"/>
<evidence type="ECO:0000313" key="4">
    <source>
        <dbReference type="Proteomes" id="UP000001219"/>
    </source>
</evidence>
<gene>
    <name evidence="3" type="ordered locus">Gbro_2127</name>
</gene>
<evidence type="ECO:0000256" key="2">
    <source>
        <dbReference type="SAM" id="SignalP"/>
    </source>
</evidence>
<evidence type="ECO:0000313" key="3">
    <source>
        <dbReference type="EMBL" id="ACY21376.1"/>
    </source>
</evidence>
<protein>
    <recommendedName>
        <fullName evidence="5">Lipoprotein</fullName>
    </recommendedName>
</protein>
<reference evidence="4" key="1">
    <citation type="submission" date="2009-10" db="EMBL/GenBank/DDBJ databases">
        <title>The complete chromosome of Gordonia bronchialis DSM 43247.</title>
        <authorList>
            <consortium name="US DOE Joint Genome Institute (JGI-PGF)"/>
            <person name="Lucas S."/>
            <person name="Copeland A."/>
            <person name="Lapidus A."/>
            <person name="Glavina del Rio T."/>
            <person name="Dalin E."/>
            <person name="Tice H."/>
            <person name="Bruce D."/>
            <person name="Goodwin L."/>
            <person name="Pitluck S."/>
            <person name="Kyrpides N."/>
            <person name="Mavromatis K."/>
            <person name="Ivanova N."/>
            <person name="Ovchinnikova G."/>
            <person name="Saunders E."/>
            <person name="Brettin T."/>
            <person name="Detter J.C."/>
            <person name="Han C."/>
            <person name="Larimer F."/>
            <person name="Land M."/>
            <person name="Hauser L."/>
            <person name="Markowitz V."/>
            <person name="Cheng J.-F."/>
            <person name="Hugenholtz P."/>
            <person name="Woyke T."/>
            <person name="Wu D."/>
            <person name="Jando M."/>
            <person name="Schneider S."/>
            <person name="Goeker M."/>
            <person name="Klenk H.-P."/>
            <person name="Eisen J.A."/>
        </authorList>
    </citation>
    <scope>NUCLEOTIDE SEQUENCE [LARGE SCALE GENOMIC DNA]</scope>
    <source>
        <strain evidence="4">ATCC 25592 / DSM 43247 / BCRC 13721 / JCM 3198 / KCTC 3076 / NBRC 16047 / NCTC 10667</strain>
    </source>
</reference>
<sequence length="259" mass="27073">MRRASTVFVAVAALGAALTLGACGDDSSSSSASSSVSSTPSAETSASSTSTSASVAAVPTVSASELVLPEGDFPQVSGGKFSLEAGADNDNDDDVAVDKPECRDLVASSHEDERGVDQAERELELPQTNGTSPSYKAKVKKRIDPDYTENFDRILAACGSYTLTVRDDGRDIPVRMTMERLSPAGVDGAFNGVRMVGTFTQSGTEISLVQHLLLGVDRGTSFQVSYDITSTGGSTVAADVERNLVQMFNAQRTRITAAN</sequence>
<feature type="signal peptide" evidence="2">
    <location>
        <begin position="1"/>
        <end position="24"/>
    </location>
</feature>
<feature type="chain" id="PRO_5003009935" description="Lipoprotein" evidence="2">
    <location>
        <begin position="25"/>
        <end position="259"/>
    </location>
</feature>
<name>D0LBG2_GORB4</name>
<evidence type="ECO:0000256" key="1">
    <source>
        <dbReference type="SAM" id="MobiDB-lite"/>
    </source>
</evidence>
<proteinExistence type="predicted"/>
<keyword evidence="2" id="KW-0732">Signal</keyword>
<feature type="region of interest" description="Disordered" evidence="1">
    <location>
        <begin position="104"/>
        <end position="137"/>
    </location>
</feature>
<dbReference type="AlphaFoldDB" id="D0LBG2"/>